<keyword evidence="1" id="KW-1133">Transmembrane helix</keyword>
<dbReference type="EMBL" id="CSWP01000015">
    <property type="protein sequence ID" value="CPV73540.1"/>
    <property type="molecule type" value="Genomic_DNA"/>
</dbReference>
<keyword evidence="1" id="KW-0812">Transmembrane</keyword>
<proteinExistence type="predicted"/>
<feature type="transmembrane region" description="Helical" evidence="1">
    <location>
        <begin position="333"/>
        <end position="352"/>
    </location>
</feature>
<protein>
    <submittedName>
        <fullName evidence="2">Uncharacterized protein</fullName>
    </submittedName>
</protein>
<keyword evidence="1" id="KW-0472">Membrane</keyword>
<gene>
    <name evidence="2" type="ORF">ERS075579_05321</name>
</gene>
<feature type="transmembrane region" description="Helical" evidence="1">
    <location>
        <begin position="6"/>
        <end position="26"/>
    </location>
</feature>
<dbReference type="AlphaFoldDB" id="A0A0U1AWU1"/>
<dbReference type="RefSeq" id="WP_005065622.1">
    <property type="nucleotide sequence ID" value="NZ_CP014952.1"/>
</dbReference>
<feature type="transmembrane region" description="Helical" evidence="1">
    <location>
        <begin position="59"/>
        <end position="78"/>
    </location>
</feature>
<name>A0A0U1AWU1_9MYCO</name>
<dbReference type="Proteomes" id="UP000045782">
    <property type="component" value="Unassembled WGS sequence"/>
</dbReference>
<evidence type="ECO:0000313" key="3">
    <source>
        <dbReference type="Proteomes" id="UP000045782"/>
    </source>
</evidence>
<sequence length="354" mass="38639">MELRWWFVVAGGLALLAGVALAAYCWPIRQRPRSLRPLAWVQRLTALPEYVRAYRRYRIMLAAIAIATTGLLLAAIVATARPVSSKATAAEINRAHPEDINLCIAYDPAAHDVSELLNYFRDQAKTFDTQRLALTSATLRVIPMTGDNAYVQDRLGYFGGLNALVGKDKPGPEDSKALQRGRLEFSRGVAYTDYARTINDALALCMTGFPGFTKAGDRRRSAIFLGPTAEQRQARPIYSDAKLSELARTAQIQLNVLTPTAAEEGGAVRRLAEETGGRFITYLQGGKTTSPGEQAGIDKTFRGHLDEIRANPPVITQSDGTVYVQKVQDHPNLILTIALAIAVIFASALAGVRR</sequence>
<evidence type="ECO:0000256" key="1">
    <source>
        <dbReference type="SAM" id="Phobius"/>
    </source>
</evidence>
<accession>A0A0U1AWU1</accession>
<reference evidence="2 3" key="1">
    <citation type="submission" date="2015-03" db="EMBL/GenBank/DDBJ databases">
        <authorList>
            <person name="Murphy D."/>
        </authorList>
    </citation>
    <scope>NUCLEOTIDE SEQUENCE [LARGE SCALE GENOMIC DNA]</scope>
    <source>
        <strain evidence="2 3">PAP088</strain>
    </source>
</reference>
<organism evidence="2 3">
    <name type="scientific">Mycobacteroides abscessus</name>
    <dbReference type="NCBI Taxonomy" id="36809"/>
    <lineage>
        <taxon>Bacteria</taxon>
        <taxon>Bacillati</taxon>
        <taxon>Actinomycetota</taxon>
        <taxon>Actinomycetes</taxon>
        <taxon>Mycobacteriales</taxon>
        <taxon>Mycobacteriaceae</taxon>
        <taxon>Mycobacteroides</taxon>
    </lineage>
</organism>
<evidence type="ECO:0000313" key="2">
    <source>
        <dbReference type="EMBL" id="CPV73540.1"/>
    </source>
</evidence>